<feature type="region of interest" description="Disordered" evidence="1">
    <location>
        <begin position="1"/>
        <end position="29"/>
    </location>
</feature>
<gene>
    <name evidence="3" type="ORF">GCM10007884_28980</name>
</gene>
<evidence type="ECO:0000256" key="2">
    <source>
        <dbReference type="SAM" id="Phobius"/>
    </source>
</evidence>
<keyword evidence="4" id="KW-1185">Reference proteome</keyword>
<feature type="compositionally biased region" description="Polar residues" evidence="1">
    <location>
        <begin position="1"/>
        <end position="11"/>
    </location>
</feature>
<keyword evidence="2" id="KW-0812">Transmembrane</keyword>
<keyword evidence="2" id="KW-0472">Membrane</keyword>
<dbReference type="Proteomes" id="UP001156881">
    <property type="component" value="Unassembled WGS sequence"/>
</dbReference>
<protein>
    <submittedName>
        <fullName evidence="3">Uncharacterized protein</fullName>
    </submittedName>
</protein>
<name>A0ABQ6D3I3_9HYPH</name>
<accession>A0ABQ6D3I3</accession>
<proteinExistence type="predicted"/>
<sequence>MRNVKGSSGTSGFRLPPNGRVVGGRSGRVSGTAERFRTLSEAMPLCRINVPPPTVDPLTERVRVSHYVVGRRVGMHPANDNPRPRGSQAWQWIVGIAAAPALGAVVLLSGLF</sequence>
<comment type="caution">
    <text evidence="3">The sequence shown here is derived from an EMBL/GenBank/DDBJ whole genome shotgun (WGS) entry which is preliminary data.</text>
</comment>
<organism evidence="3 4">
    <name type="scientific">Methylobacterium brachythecii</name>
    <dbReference type="NCBI Taxonomy" id="1176177"/>
    <lineage>
        <taxon>Bacteria</taxon>
        <taxon>Pseudomonadati</taxon>
        <taxon>Pseudomonadota</taxon>
        <taxon>Alphaproteobacteria</taxon>
        <taxon>Hyphomicrobiales</taxon>
        <taxon>Methylobacteriaceae</taxon>
        <taxon>Methylobacterium</taxon>
    </lineage>
</organism>
<dbReference type="EMBL" id="BSPG01000016">
    <property type="protein sequence ID" value="GLS44909.1"/>
    <property type="molecule type" value="Genomic_DNA"/>
</dbReference>
<evidence type="ECO:0000313" key="4">
    <source>
        <dbReference type="Proteomes" id="UP001156881"/>
    </source>
</evidence>
<evidence type="ECO:0000313" key="3">
    <source>
        <dbReference type="EMBL" id="GLS44909.1"/>
    </source>
</evidence>
<keyword evidence="2" id="KW-1133">Transmembrane helix</keyword>
<feature type="transmembrane region" description="Helical" evidence="2">
    <location>
        <begin position="89"/>
        <end position="111"/>
    </location>
</feature>
<reference evidence="4" key="1">
    <citation type="journal article" date="2019" name="Int. J. Syst. Evol. Microbiol.">
        <title>The Global Catalogue of Microorganisms (GCM) 10K type strain sequencing project: providing services to taxonomists for standard genome sequencing and annotation.</title>
        <authorList>
            <consortium name="The Broad Institute Genomics Platform"/>
            <consortium name="The Broad Institute Genome Sequencing Center for Infectious Disease"/>
            <person name="Wu L."/>
            <person name="Ma J."/>
        </authorList>
    </citation>
    <scope>NUCLEOTIDE SEQUENCE [LARGE SCALE GENOMIC DNA]</scope>
    <source>
        <strain evidence="4">NBRC 107710</strain>
    </source>
</reference>
<evidence type="ECO:0000256" key="1">
    <source>
        <dbReference type="SAM" id="MobiDB-lite"/>
    </source>
</evidence>